<keyword evidence="2" id="KW-1185">Reference proteome</keyword>
<name>A0ABW4JF12_9BACL</name>
<evidence type="ECO:0000313" key="1">
    <source>
        <dbReference type="EMBL" id="MFD1673612.1"/>
    </source>
</evidence>
<dbReference type="RefSeq" id="WP_377941069.1">
    <property type="nucleotide sequence ID" value="NZ_JBHUCX010000008.1"/>
</dbReference>
<gene>
    <name evidence="1" type="ORF">ACFSB2_02670</name>
</gene>
<dbReference type="Gene3D" id="2.60.40.2000">
    <property type="match status" value="1"/>
</dbReference>
<proteinExistence type="predicted"/>
<comment type="caution">
    <text evidence="1">The sequence shown here is derived from an EMBL/GenBank/DDBJ whole genome shotgun (WGS) entry which is preliminary data.</text>
</comment>
<dbReference type="InterPro" id="IPR022476">
    <property type="entry name" value="Spore_YabP/YqfC"/>
</dbReference>
<dbReference type="Proteomes" id="UP001597079">
    <property type="component" value="Unassembled WGS sequence"/>
</dbReference>
<dbReference type="InterPro" id="IPR038705">
    <property type="entry name" value="YabP_sf"/>
</dbReference>
<protein>
    <submittedName>
        <fullName evidence="1">YabP/YqfC family sporulation protein</fullName>
    </submittedName>
</protein>
<accession>A0ABW4JF12</accession>
<dbReference type="PIRSF" id="PIRSF011576">
    <property type="entry name" value="YabP"/>
    <property type="match status" value="1"/>
</dbReference>
<evidence type="ECO:0000313" key="2">
    <source>
        <dbReference type="Proteomes" id="UP001597079"/>
    </source>
</evidence>
<sequence length="87" mass="9630">MGVGDQHDVRLIGRADLEITGVQSVASFDVHAFELHTNAGALHIVGDNLHMKHFDVQAGVVRIEGRIIGLQYNDEGKRRNFVGRLLK</sequence>
<feature type="non-terminal residue" evidence="1">
    <location>
        <position position="1"/>
    </location>
</feature>
<dbReference type="InterPro" id="IPR012504">
    <property type="entry name" value="Spore_YabP"/>
</dbReference>
<dbReference type="Pfam" id="PF07873">
    <property type="entry name" value="YabP"/>
    <property type="match status" value="1"/>
</dbReference>
<organism evidence="1 2">
    <name type="scientific">Alicyclobacillus fodiniaquatilis</name>
    <dbReference type="NCBI Taxonomy" id="1661150"/>
    <lineage>
        <taxon>Bacteria</taxon>
        <taxon>Bacillati</taxon>
        <taxon>Bacillota</taxon>
        <taxon>Bacilli</taxon>
        <taxon>Bacillales</taxon>
        <taxon>Alicyclobacillaceae</taxon>
        <taxon>Alicyclobacillus</taxon>
    </lineage>
</organism>
<dbReference type="EMBL" id="JBHUCX010000008">
    <property type="protein sequence ID" value="MFD1673612.1"/>
    <property type="molecule type" value="Genomic_DNA"/>
</dbReference>
<reference evidence="2" key="1">
    <citation type="journal article" date="2019" name="Int. J. Syst. Evol. Microbiol.">
        <title>The Global Catalogue of Microorganisms (GCM) 10K type strain sequencing project: providing services to taxonomists for standard genome sequencing and annotation.</title>
        <authorList>
            <consortium name="The Broad Institute Genomics Platform"/>
            <consortium name="The Broad Institute Genome Sequencing Center for Infectious Disease"/>
            <person name="Wu L."/>
            <person name="Ma J."/>
        </authorList>
    </citation>
    <scope>NUCLEOTIDE SEQUENCE [LARGE SCALE GENOMIC DNA]</scope>
    <source>
        <strain evidence="2">CGMCC 1.12286</strain>
    </source>
</reference>